<evidence type="ECO:0000256" key="1">
    <source>
        <dbReference type="ARBA" id="ARBA00006817"/>
    </source>
</evidence>
<organism evidence="3 4">
    <name type="scientific">Chitinophaga niastensis</name>
    <dbReference type="NCBI Taxonomy" id="536980"/>
    <lineage>
        <taxon>Bacteria</taxon>
        <taxon>Pseudomonadati</taxon>
        <taxon>Bacteroidota</taxon>
        <taxon>Chitinophagia</taxon>
        <taxon>Chitinophagales</taxon>
        <taxon>Chitinophagaceae</taxon>
        <taxon>Chitinophaga</taxon>
    </lineage>
</organism>
<comment type="caution">
    <text evidence="3">The sequence shown here is derived from an EMBL/GenBank/DDBJ whole genome shotgun (WGS) entry which is preliminary data.</text>
</comment>
<dbReference type="InterPro" id="IPR013538">
    <property type="entry name" value="ASHA1/2-like_C"/>
</dbReference>
<dbReference type="SUPFAM" id="SSF55961">
    <property type="entry name" value="Bet v1-like"/>
    <property type="match status" value="1"/>
</dbReference>
<dbReference type="Pfam" id="PF08327">
    <property type="entry name" value="AHSA1"/>
    <property type="match status" value="1"/>
</dbReference>
<accession>A0A2P8H9V7</accession>
<dbReference type="AlphaFoldDB" id="A0A2P8H9V7"/>
<gene>
    <name evidence="3" type="ORF">CLV51_1091</name>
</gene>
<protein>
    <submittedName>
        <fullName evidence="3">Activator of Hsp90 ATPase-like protein</fullName>
    </submittedName>
</protein>
<dbReference type="Gene3D" id="3.30.530.20">
    <property type="match status" value="1"/>
</dbReference>
<name>A0A2P8H9V7_CHINA</name>
<comment type="similarity">
    <text evidence="1">Belongs to the AHA1 family.</text>
</comment>
<reference evidence="3 4" key="1">
    <citation type="submission" date="2018-03" db="EMBL/GenBank/DDBJ databases">
        <title>Genomic Encyclopedia of Archaeal and Bacterial Type Strains, Phase II (KMG-II): from individual species to whole genera.</title>
        <authorList>
            <person name="Goeker M."/>
        </authorList>
    </citation>
    <scope>NUCLEOTIDE SEQUENCE [LARGE SCALE GENOMIC DNA]</scope>
    <source>
        <strain evidence="3 4">DSM 24859</strain>
    </source>
</reference>
<sequence>MEKNDFTSSISAKISAGEAVKRISNVPEWWGITFSGSAEKQNDKFIVKMGGDSFFNFTVAELIPGKRIVWLITDCNMPWYSDKKEWANTKLIFDLAENNGVTELKFTHEGLTPDVECYKDCAPGWTHWIKTSLFSYFTTGKGVFRPPSR</sequence>
<evidence type="ECO:0000313" key="4">
    <source>
        <dbReference type="Proteomes" id="UP000240971"/>
    </source>
</evidence>
<feature type="domain" description="Activator of Hsp90 ATPase homologue 1/2-like C-terminal" evidence="2">
    <location>
        <begin position="26"/>
        <end position="136"/>
    </location>
</feature>
<evidence type="ECO:0000259" key="2">
    <source>
        <dbReference type="Pfam" id="PF08327"/>
    </source>
</evidence>
<evidence type="ECO:0000313" key="3">
    <source>
        <dbReference type="EMBL" id="PSL43007.1"/>
    </source>
</evidence>
<keyword evidence="4" id="KW-1185">Reference proteome</keyword>
<dbReference type="InterPro" id="IPR023393">
    <property type="entry name" value="START-like_dom_sf"/>
</dbReference>
<proteinExistence type="inferred from homology"/>
<dbReference type="Proteomes" id="UP000240971">
    <property type="component" value="Unassembled WGS sequence"/>
</dbReference>
<dbReference type="RefSeq" id="WP_106531105.1">
    <property type="nucleotide sequence ID" value="NZ_PYAW01000009.1"/>
</dbReference>
<dbReference type="CDD" id="cd07814">
    <property type="entry name" value="SRPBCC_CalC_Aha1-like"/>
    <property type="match status" value="1"/>
</dbReference>
<dbReference type="OrthoDB" id="287565at2"/>
<dbReference type="EMBL" id="PYAW01000009">
    <property type="protein sequence ID" value="PSL43007.1"/>
    <property type="molecule type" value="Genomic_DNA"/>
</dbReference>